<protein>
    <submittedName>
        <fullName evidence="2">Glycosyl transferase family 2</fullName>
    </submittedName>
</protein>
<dbReference type="Pfam" id="PF00535">
    <property type="entry name" value="Glycos_transf_2"/>
    <property type="match status" value="1"/>
</dbReference>
<dbReference type="RefSeq" id="WP_015797694.1">
    <property type="nucleotide sequence ID" value="NC_013124.1"/>
</dbReference>
<dbReference type="Proteomes" id="UP000000771">
    <property type="component" value="Chromosome"/>
</dbReference>
<dbReference type="STRING" id="525909.Afer_0220"/>
<keyword evidence="3" id="KW-1185">Reference proteome</keyword>
<dbReference type="OrthoDB" id="153025at2"/>
<evidence type="ECO:0000313" key="2">
    <source>
        <dbReference type="EMBL" id="ACU53189.1"/>
    </source>
</evidence>
<dbReference type="eggNOG" id="COG0463">
    <property type="taxonomic scope" value="Bacteria"/>
</dbReference>
<accession>C7M291</accession>
<dbReference type="GO" id="GO:0016740">
    <property type="term" value="F:transferase activity"/>
    <property type="evidence" value="ECO:0007669"/>
    <property type="project" value="UniProtKB-KW"/>
</dbReference>
<sequence length="608" mass="65137">MLVRVCDHERVGADGAAWVLVPGESVPPDQIAAAPAVVIVVEDALVDARSARRLVELASQGVVAVPRSPSVVGRGHVLLTTGDDVGTVEGREALAERVSKHFAGLTEDLELVPTLAVAVPGAWAARALDERWTTVHELFARLVDSRPAELAFDAVAVARRPVEGLVPAAPRRRPLVSACMIVRDEAVWLADAIDSLAGFADEVVVYDTGSTDATVDVARRHGARVIEGTWDDDFGAARNRSAADARGEWIVWLDADERLGGDLATARARLADPLAQWEGYSVRIRNLTGVGLTWADHFAMRLFRRAAGAWRGALHETVWSRDHARPLNAHPASELHLVHLGYLDVVMRQRGKGERNLRVASHNESASEPLEALVHEIRSRLLAGEHATVVALVEDRVLPAPPGPLRKLGLLAGFESALALGSFDVARTFVDALATQPDVPAAFALEASARLAATTGDLEGALRDLAGIDTRVEDVDGLVVDPERLAGLTARCLAGLGRFDEASDVVVAALARGTVDVDLREVVAWFDHANRPLADLESAIHPEQRQLIAASVLPAAELAERLFWAFVEANPACTVWLAAGELAARRVGGPVHERWRRLLADAGLVPSA</sequence>
<dbReference type="CDD" id="cd02511">
    <property type="entry name" value="Beta4Glucosyltransferase"/>
    <property type="match status" value="1"/>
</dbReference>
<dbReference type="PANTHER" id="PTHR43630:SF2">
    <property type="entry name" value="GLYCOSYLTRANSFERASE"/>
    <property type="match status" value="1"/>
</dbReference>
<evidence type="ECO:0000259" key="1">
    <source>
        <dbReference type="Pfam" id="PF00535"/>
    </source>
</evidence>
<evidence type="ECO:0000313" key="3">
    <source>
        <dbReference type="Proteomes" id="UP000000771"/>
    </source>
</evidence>
<dbReference type="SUPFAM" id="SSF53448">
    <property type="entry name" value="Nucleotide-diphospho-sugar transferases"/>
    <property type="match status" value="1"/>
</dbReference>
<dbReference type="AlphaFoldDB" id="C7M291"/>
<dbReference type="EMBL" id="CP001631">
    <property type="protein sequence ID" value="ACU53189.1"/>
    <property type="molecule type" value="Genomic_DNA"/>
</dbReference>
<gene>
    <name evidence="2" type="ordered locus">Afer_0220</name>
</gene>
<dbReference type="KEGG" id="afo:Afer_0220"/>
<keyword evidence="2" id="KW-0808">Transferase</keyword>
<dbReference type="Gene3D" id="3.90.550.10">
    <property type="entry name" value="Spore Coat Polysaccharide Biosynthesis Protein SpsA, Chain A"/>
    <property type="match status" value="1"/>
</dbReference>
<feature type="domain" description="Glycosyltransferase 2-like" evidence="1">
    <location>
        <begin position="177"/>
        <end position="258"/>
    </location>
</feature>
<name>C7M291_ACIFD</name>
<dbReference type="PANTHER" id="PTHR43630">
    <property type="entry name" value="POLY-BETA-1,6-N-ACETYL-D-GLUCOSAMINE SYNTHASE"/>
    <property type="match status" value="1"/>
</dbReference>
<dbReference type="HOGENOM" id="CLU_448806_0_0_11"/>
<reference evidence="2 3" key="1">
    <citation type="journal article" date="2009" name="Stand. Genomic Sci.">
        <title>Complete genome sequence of Acidimicrobium ferrooxidans type strain (ICP).</title>
        <authorList>
            <person name="Clum A."/>
            <person name="Nolan M."/>
            <person name="Lang E."/>
            <person name="Glavina Del Rio T."/>
            <person name="Tice H."/>
            <person name="Copeland A."/>
            <person name="Cheng J.F."/>
            <person name="Lucas S."/>
            <person name="Chen F."/>
            <person name="Bruce D."/>
            <person name="Goodwin L."/>
            <person name="Pitluck S."/>
            <person name="Ivanova N."/>
            <person name="Mavrommatis K."/>
            <person name="Mikhailova N."/>
            <person name="Pati A."/>
            <person name="Chen A."/>
            <person name="Palaniappan K."/>
            <person name="Goker M."/>
            <person name="Spring S."/>
            <person name="Land M."/>
            <person name="Hauser L."/>
            <person name="Chang Y.J."/>
            <person name="Jeffries C.C."/>
            <person name="Chain P."/>
            <person name="Bristow J."/>
            <person name="Eisen J.A."/>
            <person name="Markowitz V."/>
            <person name="Hugenholtz P."/>
            <person name="Kyrpides N.C."/>
            <person name="Klenk H.P."/>
            <person name="Lapidus A."/>
        </authorList>
    </citation>
    <scope>NUCLEOTIDE SEQUENCE [LARGE SCALE GENOMIC DNA]</scope>
    <source>
        <strain evidence="3">DSM 10331 / JCM 15462 / NBRC 103882 / ICP</strain>
    </source>
</reference>
<proteinExistence type="predicted"/>
<dbReference type="InterPro" id="IPR029044">
    <property type="entry name" value="Nucleotide-diphossugar_trans"/>
</dbReference>
<organism evidence="2 3">
    <name type="scientific">Acidimicrobium ferrooxidans (strain DSM 10331 / JCM 15462 / NBRC 103882 / ICP)</name>
    <dbReference type="NCBI Taxonomy" id="525909"/>
    <lineage>
        <taxon>Bacteria</taxon>
        <taxon>Bacillati</taxon>
        <taxon>Actinomycetota</taxon>
        <taxon>Acidimicrobiia</taxon>
        <taxon>Acidimicrobiales</taxon>
        <taxon>Acidimicrobiaceae</taxon>
        <taxon>Acidimicrobium</taxon>
    </lineage>
</organism>
<dbReference type="CAZy" id="GT2">
    <property type="family name" value="Glycosyltransferase Family 2"/>
</dbReference>
<dbReference type="InterPro" id="IPR001173">
    <property type="entry name" value="Glyco_trans_2-like"/>
</dbReference>